<sequence>MDTEFAARRPTAGFTLLEVLVAIMIFAIMSVVAYRGLDQVLLARERLTAITTQWRELGLLLGQMGRNFATATSYVPAREDGQPEPVFLAQVQPTDTEETLLSMHVMGDPANPAPASALHRVAYRLREGRVEFLLWPAANPGQAQPEPRVLTLAENVEEFRLRYLGPDGNWRDDWPGDQNTTPLPWGVEVQVRLRGMAPVTRIFSLQ</sequence>
<evidence type="ECO:0000256" key="2">
    <source>
        <dbReference type="ARBA" id="ARBA00011084"/>
    </source>
</evidence>
<dbReference type="PROSITE" id="PS00409">
    <property type="entry name" value="PROKAR_NTER_METHYL"/>
    <property type="match status" value="1"/>
</dbReference>
<evidence type="ECO:0000256" key="3">
    <source>
        <dbReference type="ARBA" id="ARBA00021539"/>
    </source>
</evidence>
<evidence type="ECO:0000256" key="1">
    <source>
        <dbReference type="ARBA" id="ARBA00004377"/>
    </source>
</evidence>
<dbReference type="InterPro" id="IPR045584">
    <property type="entry name" value="Pilin-like"/>
</dbReference>
<dbReference type="Gene3D" id="2.10.70.20">
    <property type="entry name" value="gspk-gspi-gspj complex like domains"/>
    <property type="match status" value="1"/>
</dbReference>
<proteinExistence type="inferred from homology"/>
<dbReference type="Pfam" id="PF11612">
    <property type="entry name" value="T2SSJ"/>
    <property type="match status" value="1"/>
</dbReference>
<dbReference type="InterPro" id="IPR010055">
    <property type="entry name" value="T2SS_protein-GspJ"/>
</dbReference>
<dbReference type="RefSeq" id="WP_341371242.1">
    <property type="nucleotide sequence ID" value="NZ_JBBPCO010000010.1"/>
</dbReference>
<feature type="transmembrane region" description="Helical" evidence="10">
    <location>
        <begin position="12"/>
        <end position="34"/>
    </location>
</feature>
<evidence type="ECO:0000256" key="4">
    <source>
        <dbReference type="ARBA" id="ARBA00022475"/>
    </source>
</evidence>
<comment type="similarity">
    <text evidence="2">Belongs to the GSP J family.</text>
</comment>
<evidence type="ECO:0000256" key="6">
    <source>
        <dbReference type="ARBA" id="ARBA00022519"/>
    </source>
</evidence>
<evidence type="ECO:0000256" key="7">
    <source>
        <dbReference type="ARBA" id="ARBA00022692"/>
    </source>
</evidence>
<protein>
    <recommendedName>
        <fullName evidence="3">Type II secretion system protein J</fullName>
    </recommendedName>
</protein>
<dbReference type="PANTHER" id="PTHR39583">
    <property type="entry name" value="TYPE II SECRETION SYSTEM PROTEIN J-RELATED"/>
    <property type="match status" value="1"/>
</dbReference>
<dbReference type="EMBL" id="JBBPCO010000010">
    <property type="protein sequence ID" value="MEK8090186.1"/>
    <property type="molecule type" value="Genomic_DNA"/>
</dbReference>
<keyword evidence="4" id="KW-1003">Cell membrane</keyword>
<evidence type="ECO:0000313" key="12">
    <source>
        <dbReference type="Proteomes" id="UP001446205"/>
    </source>
</evidence>
<dbReference type="InterPro" id="IPR012902">
    <property type="entry name" value="N_methyl_site"/>
</dbReference>
<dbReference type="Pfam" id="PF07963">
    <property type="entry name" value="N_methyl"/>
    <property type="match status" value="1"/>
</dbReference>
<reference evidence="11 12" key="1">
    <citation type="submission" date="2024-04" db="EMBL/GenBank/DDBJ databases">
        <authorList>
            <person name="Abashina T."/>
            <person name="Shaikin A."/>
        </authorList>
    </citation>
    <scope>NUCLEOTIDE SEQUENCE [LARGE SCALE GENOMIC DNA]</scope>
    <source>
        <strain evidence="11 12">AAFK</strain>
    </source>
</reference>
<keyword evidence="7 10" id="KW-0812">Transmembrane</keyword>
<evidence type="ECO:0000313" key="11">
    <source>
        <dbReference type="EMBL" id="MEK8090186.1"/>
    </source>
</evidence>
<dbReference type="NCBIfam" id="TIGR02532">
    <property type="entry name" value="IV_pilin_GFxxxE"/>
    <property type="match status" value="1"/>
</dbReference>
<dbReference type="PANTHER" id="PTHR39583:SF2">
    <property type="entry name" value="TYPE II SECRETION SYSTEM PROTEIN J"/>
    <property type="match status" value="1"/>
</dbReference>
<keyword evidence="12" id="KW-1185">Reference proteome</keyword>
<accession>A0ABU9D9H7</accession>
<evidence type="ECO:0000256" key="5">
    <source>
        <dbReference type="ARBA" id="ARBA00022481"/>
    </source>
</evidence>
<dbReference type="NCBIfam" id="TIGR01711">
    <property type="entry name" value="gspJ"/>
    <property type="match status" value="1"/>
</dbReference>
<evidence type="ECO:0000256" key="9">
    <source>
        <dbReference type="ARBA" id="ARBA00023136"/>
    </source>
</evidence>
<dbReference type="SUPFAM" id="SSF54523">
    <property type="entry name" value="Pili subunits"/>
    <property type="match status" value="2"/>
</dbReference>
<organism evidence="11 12">
    <name type="scientific">Thermithiobacillus plumbiphilus</name>
    <dbReference type="NCBI Taxonomy" id="1729899"/>
    <lineage>
        <taxon>Bacteria</taxon>
        <taxon>Pseudomonadati</taxon>
        <taxon>Pseudomonadota</taxon>
        <taxon>Acidithiobacillia</taxon>
        <taxon>Acidithiobacillales</taxon>
        <taxon>Thermithiobacillaceae</taxon>
        <taxon>Thermithiobacillus</taxon>
    </lineage>
</organism>
<keyword evidence="9 10" id="KW-0472">Membrane</keyword>
<comment type="subcellular location">
    <subcellularLocation>
        <location evidence="1">Cell inner membrane</location>
        <topology evidence="1">Single-pass membrane protein</topology>
    </subcellularLocation>
</comment>
<dbReference type="InterPro" id="IPR051621">
    <property type="entry name" value="T2SS_protein_J"/>
</dbReference>
<evidence type="ECO:0000256" key="10">
    <source>
        <dbReference type="SAM" id="Phobius"/>
    </source>
</evidence>
<evidence type="ECO:0000256" key="8">
    <source>
        <dbReference type="ARBA" id="ARBA00022989"/>
    </source>
</evidence>
<dbReference type="Proteomes" id="UP001446205">
    <property type="component" value="Unassembled WGS sequence"/>
</dbReference>
<keyword evidence="6" id="KW-0997">Cell inner membrane</keyword>
<keyword evidence="8 10" id="KW-1133">Transmembrane helix</keyword>
<name>A0ABU9D9H7_9PROT</name>
<dbReference type="Gene3D" id="3.10.610.10">
    <property type="entry name" value="GSPII I/J protein-like"/>
    <property type="match status" value="1"/>
</dbReference>
<keyword evidence="5" id="KW-0488">Methylation</keyword>
<gene>
    <name evidence="11" type="primary">gspJ</name>
    <name evidence="11" type="ORF">WOB96_10480</name>
</gene>
<comment type="caution">
    <text evidence="11">The sequence shown here is derived from an EMBL/GenBank/DDBJ whole genome shotgun (WGS) entry which is preliminary data.</text>
</comment>